<evidence type="ECO:0000256" key="7">
    <source>
        <dbReference type="ARBA" id="ARBA00022842"/>
    </source>
</evidence>
<keyword evidence="3 9" id="KW-0540">Nuclease</keyword>
<evidence type="ECO:0000256" key="3">
    <source>
        <dbReference type="ARBA" id="ARBA00022722"/>
    </source>
</evidence>
<evidence type="ECO:0000256" key="10">
    <source>
        <dbReference type="PIRNR" id="PIRNR032582"/>
    </source>
</evidence>
<evidence type="ECO:0000256" key="6">
    <source>
        <dbReference type="ARBA" id="ARBA00022801"/>
    </source>
</evidence>
<dbReference type="Gene3D" id="3.30.70.240">
    <property type="match status" value="1"/>
</dbReference>
<dbReference type="SUPFAM" id="SSF143430">
    <property type="entry name" value="TTP0101/SSO1404-like"/>
    <property type="match status" value="1"/>
</dbReference>
<evidence type="ECO:0000313" key="11">
    <source>
        <dbReference type="EMBL" id="VUZ85555.1"/>
    </source>
</evidence>
<keyword evidence="8 9" id="KW-0051">Antiviral defense</keyword>
<feature type="binding site" evidence="9">
    <location>
        <position position="8"/>
    </location>
    <ligand>
        <name>Mg(2+)</name>
        <dbReference type="ChEBI" id="CHEBI:18420"/>
        <note>catalytic</note>
    </ligand>
</feature>
<evidence type="ECO:0000256" key="1">
    <source>
        <dbReference type="ARBA" id="ARBA00001946"/>
    </source>
</evidence>
<dbReference type="PANTHER" id="PTHR34405:SF3">
    <property type="entry name" value="CRISPR-ASSOCIATED ENDORIBONUCLEASE CAS2 3"/>
    <property type="match status" value="1"/>
</dbReference>
<evidence type="ECO:0000256" key="5">
    <source>
        <dbReference type="ARBA" id="ARBA00022759"/>
    </source>
</evidence>
<dbReference type="EC" id="3.1.-.-" evidence="9"/>
<sequence>MFYLVTYDIPNDTRRLRLSKALKDYGERVQFSVFECLLDEKLFAAMMERIKKEIDETEDRVRIYQVCEACKKTVTILGEGMLTEDPEVYIV</sequence>
<dbReference type="InterPro" id="IPR021127">
    <property type="entry name" value="CRISPR_associated_Cas2"/>
</dbReference>
<dbReference type="HAMAP" id="MF_01471">
    <property type="entry name" value="Cas2"/>
    <property type="match status" value="1"/>
</dbReference>
<dbReference type="Pfam" id="PF09827">
    <property type="entry name" value="CRISPR_Cas2"/>
    <property type="match status" value="1"/>
</dbReference>
<dbReference type="CDD" id="cd09725">
    <property type="entry name" value="Cas2_I_II_III"/>
    <property type="match status" value="1"/>
</dbReference>
<comment type="function">
    <text evidence="9">CRISPR (clustered regularly interspaced short palindromic repeat), is an adaptive immune system that provides protection against mobile genetic elements (viruses, transposable elements and conjugative plasmids). CRISPR clusters contain sequences complementary to antecedent mobile elements and target invading nucleic acids. CRISPR clusters are transcribed and processed into CRISPR RNA (crRNA). Functions as a ssRNA-specific endoribonuclease. Involved in the integration of spacer DNA into the CRISPR cassette.</text>
</comment>
<name>A0A564ZJQ7_9BACT</name>
<dbReference type="GO" id="GO:0043571">
    <property type="term" value="P:maintenance of CRISPR repeat elements"/>
    <property type="evidence" value="ECO:0007669"/>
    <property type="project" value="UniProtKB-UniRule"/>
</dbReference>
<keyword evidence="4 9" id="KW-0479">Metal-binding</keyword>
<organism evidence="11 12">
    <name type="scientific">Candidatus Methylomirabilis lanthanidiphila</name>
    <dbReference type="NCBI Taxonomy" id="2211376"/>
    <lineage>
        <taxon>Bacteria</taxon>
        <taxon>Candidatus Methylomirabilota</taxon>
        <taxon>Candidatus Methylomirabilia</taxon>
        <taxon>Candidatus Methylomirabilales</taxon>
        <taxon>Candidatus Methylomirabilaceae</taxon>
        <taxon>Candidatus Methylomirabilis</taxon>
    </lineage>
</organism>
<evidence type="ECO:0000256" key="8">
    <source>
        <dbReference type="ARBA" id="ARBA00023118"/>
    </source>
</evidence>
<keyword evidence="7 9" id="KW-0460">Magnesium</keyword>
<accession>A0A564ZJQ7</accession>
<comment type="subunit">
    <text evidence="9">Homodimer, forms a heterotetramer with a Cas1 homodimer.</text>
</comment>
<dbReference type="PANTHER" id="PTHR34405">
    <property type="entry name" value="CRISPR-ASSOCIATED ENDORIBONUCLEASE CAS2"/>
    <property type="match status" value="1"/>
</dbReference>
<keyword evidence="5 9" id="KW-0255">Endonuclease</keyword>
<reference evidence="11 12" key="1">
    <citation type="submission" date="2019-07" db="EMBL/GenBank/DDBJ databases">
        <authorList>
            <person name="Cremers G."/>
        </authorList>
    </citation>
    <scope>NUCLEOTIDE SEQUENCE [LARGE SCALE GENOMIC DNA]</scope>
</reference>
<dbReference type="AlphaFoldDB" id="A0A564ZJQ7"/>
<dbReference type="GO" id="GO:0004521">
    <property type="term" value="F:RNA endonuclease activity"/>
    <property type="evidence" value="ECO:0007669"/>
    <property type="project" value="UniProtKB-UniRule"/>
</dbReference>
<evidence type="ECO:0000256" key="4">
    <source>
        <dbReference type="ARBA" id="ARBA00022723"/>
    </source>
</evidence>
<dbReference type="NCBIfam" id="TIGR01573">
    <property type="entry name" value="cas2"/>
    <property type="match status" value="1"/>
</dbReference>
<keyword evidence="6 9" id="KW-0378">Hydrolase</keyword>
<keyword evidence="12" id="KW-1185">Reference proteome</keyword>
<dbReference type="PIRSF" id="PIRSF032582">
    <property type="entry name" value="Cas2"/>
    <property type="match status" value="1"/>
</dbReference>
<gene>
    <name evidence="9" type="primary">cas2</name>
    <name evidence="11" type="ORF">MELA_01940</name>
</gene>
<dbReference type="EMBL" id="CABIKM010000028">
    <property type="protein sequence ID" value="VUZ85555.1"/>
    <property type="molecule type" value="Genomic_DNA"/>
</dbReference>
<evidence type="ECO:0000313" key="12">
    <source>
        <dbReference type="Proteomes" id="UP000334340"/>
    </source>
</evidence>
<dbReference type="GO" id="GO:0016787">
    <property type="term" value="F:hydrolase activity"/>
    <property type="evidence" value="ECO:0007669"/>
    <property type="project" value="UniProtKB-KW"/>
</dbReference>
<evidence type="ECO:0000256" key="2">
    <source>
        <dbReference type="ARBA" id="ARBA00009959"/>
    </source>
</evidence>
<dbReference type="GO" id="GO:0046872">
    <property type="term" value="F:metal ion binding"/>
    <property type="evidence" value="ECO:0007669"/>
    <property type="project" value="UniProtKB-UniRule"/>
</dbReference>
<comment type="similarity">
    <text evidence="2 9 10">Belongs to the CRISPR-associated endoribonuclease Cas2 protein family.</text>
</comment>
<dbReference type="GO" id="GO:0051607">
    <property type="term" value="P:defense response to virus"/>
    <property type="evidence" value="ECO:0007669"/>
    <property type="project" value="UniProtKB-UniRule"/>
</dbReference>
<dbReference type="Proteomes" id="UP000334340">
    <property type="component" value="Unassembled WGS sequence"/>
</dbReference>
<proteinExistence type="inferred from homology"/>
<evidence type="ECO:0000256" key="9">
    <source>
        <dbReference type="HAMAP-Rule" id="MF_01471"/>
    </source>
</evidence>
<protein>
    <recommendedName>
        <fullName evidence="9">CRISPR-associated endoribonuclease Cas2</fullName>
        <ecNumber evidence="9">3.1.-.-</ecNumber>
    </recommendedName>
</protein>
<comment type="cofactor">
    <cofactor evidence="1 9">
        <name>Mg(2+)</name>
        <dbReference type="ChEBI" id="CHEBI:18420"/>
    </cofactor>
</comment>
<dbReference type="InterPro" id="IPR019199">
    <property type="entry name" value="Virulence_VapD/CRISPR_Cas2"/>
</dbReference>